<evidence type="ECO:0000313" key="1">
    <source>
        <dbReference type="EMBL" id="VVE10704.1"/>
    </source>
</evidence>
<dbReference type="CDD" id="cd00229">
    <property type="entry name" value="SGNH_hydrolase"/>
    <property type="match status" value="1"/>
</dbReference>
<name>A0A5E4VGL5_9BURK</name>
<dbReference type="InterPro" id="IPR036514">
    <property type="entry name" value="SGNH_hydro_sf"/>
</dbReference>
<organism evidence="1 2">
    <name type="scientific">Pandoraea commovens</name>
    <dbReference type="NCBI Taxonomy" id="2508289"/>
    <lineage>
        <taxon>Bacteria</taxon>
        <taxon>Pseudomonadati</taxon>
        <taxon>Pseudomonadota</taxon>
        <taxon>Betaproteobacteria</taxon>
        <taxon>Burkholderiales</taxon>
        <taxon>Burkholderiaceae</taxon>
        <taxon>Pandoraea</taxon>
    </lineage>
</organism>
<proteinExistence type="predicted"/>
<accession>A0A5E4VGL5</accession>
<dbReference type="OrthoDB" id="9111679at2"/>
<dbReference type="Proteomes" id="UP000343335">
    <property type="component" value="Unassembled WGS sequence"/>
</dbReference>
<sequence>MSSILPNGKTQFLDINGRPLVNGKVFYYEPNTETPKTTYADMASTTPNTNPVVLDARGEAVIWGSGKYRQVVQDSEGQQIYDVVTRELSADIDAAAGGVLQIKTDLANTDDAAKGDALIGVKQTATGGVARTQHDRNQEDIHLPDFGANDTAFSAVEALPAADASIFLPPGDYTRARDLTKTYVGPGNVINPDGSTNNMNAWRSSKIIAHDIAGRVGDITQLQKAISDGNVKVAIWGHSIAEGTNDIAYGDSWAGLFEQYCRDAFPGVTWTFVNYSIAGKDVGEANSDTFVGVAPPETPTVNFYRDRGWQRDVPNYTLWPSGSTIGKTWYNHIRDDAPDLVILDFGMNATSGDTNAWAATMKNIIINRIRTWTKVPSVAIMTDMLPTRKAAPFAAWNPILQAVADAARGVAIELNTTLLDANRLCRAYREGVDIAATRTRFTIGAADFASWLVESGTKPSFSGDTFTWAANGGTVRPASESNFIGSATFIFNNSATVFGMSWRADPTNLTKAYRLHIQPSVPQVVLYWNGVSVASGAIDPLTVGAGVVVKVESLGPHHKVYINSKKVIDVFDYQGIVSGYYGVFMTGAGTATKFRAQAGYARCIGYNEIPDEIMCGTGDELTNPNSLGGAGNHPSIIGHYTVYFGATRPLIQAIQREVSRWLNPVVSSSNVGTALAAVGGDYIEAVIDGTPGGACYVSGNGATTSALYTGAAFNAKSVVATSGQIINVALRVNGTTGLAATTLTIPTAGRWLIEAWGAASCNGTATVRNSLLAKATRVGG</sequence>
<dbReference type="SUPFAM" id="SSF52266">
    <property type="entry name" value="SGNH hydrolase"/>
    <property type="match status" value="1"/>
</dbReference>
<gene>
    <name evidence="1" type="ORF">PCO31010_02633</name>
</gene>
<dbReference type="Gene3D" id="3.40.50.1110">
    <property type="entry name" value="SGNH hydrolase"/>
    <property type="match status" value="1"/>
</dbReference>
<protein>
    <submittedName>
        <fullName evidence="1">Uncharacterized protein</fullName>
    </submittedName>
</protein>
<dbReference type="RefSeq" id="WP_150664647.1">
    <property type="nucleotide sequence ID" value="NZ_CABPSA010000004.1"/>
</dbReference>
<dbReference type="GO" id="GO:0016788">
    <property type="term" value="F:hydrolase activity, acting on ester bonds"/>
    <property type="evidence" value="ECO:0007669"/>
    <property type="project" value="UniProtKB-ARBA"/>
</dbReference>
<dbReference type="EMBL" id="CABPSA010000004">
    <property type="protein sequence ID" value="VVE10704.1"/>
    <property type="molecule type" value="Genomic_DNA"/>
</dbReference>
<dbReference type="Gene3D" id="2.60.120.560">
    <property type="entry name" value="Exo-inulinase, domain 1"/>
    <property type="match status" value="1"/>
</dbReference>
<reference evidence="1 2" key="1">
    <citation type="submission" date="2019-08" db="EMBL/GenBank/DDBJ databases">
        <authorList>
            <person name="Peeters C."/>
        </authorList>
    </citation>
    <scope>NUCLEOTIDE SEQUENCE [LARGE SCALE GENOMIC DNA]</scope>
    <source>
        <strain evidence="1 2">LMG 31010</strain>
    </source>
</reference>
<evidence type="ECO:0000313" key="2">
    <source>
        <dbReference type="Proteomes" id="UP000343335"/>
    </source>
</evidence>
<dbReference type="AlphaFoldDB" id="A0A5E4VGL5"/>